<feature type="compositionally biased region" description="Pro residues" evidence="1">
    <location>
        <begin position="179"/>
        <end position="191"/>
    </location>
</feature>
<dbReference type="EMBL" id="JAMKFB020000017">
    <property type="protein sequence ID" value="KAL0169254.1"/>
    <property type="molecule type" value="Genomic_DNA"/>
</dbReference>
<gene>
    <name evidence="2" type="ORF">M9458_033850</name>
</gene>
<feature type="region of interest" description="Disordered" evidence="1">
    <location>
        <begin position="1"/>
        <end position="82"/>
    </location>
</feature>
<proteinExistence type="predicted"/>
<protein>
    <submittedName>
        <fullName evidence="2">Uncharacterized protein</fullName>
    </submittedName>
</protein>
<feature type="non-terminal residue" evidence="2">
    <location>
        <position position="1"/>
    </location>
</feature>
<dbReference type="AlphaFoldDB" id="A0ABD0P5F9"/>
<dbReference type="Proteomes" id="UP001529510">
    <property type="component" value="Unassembled WGS sequence"/>
</dbReference>
<organism evidence="2 3">
    <name type="scientific">Cirrhinus mrigala</name>
    <name type="common">Mrigala</name>
    <dbReference type="NCBI Taxonomy" id="683832"/>
    <lineage>
        <taxon>Eukaryota</taxon>
        <taxon>Metazoa</taxon>
        <taxon>Chordata</taxon>
        <taxon>Craniata</taxon>
        <taxon>Vertebrata</taxon>
        <taxon>Euteleostomi</taxon>
        <taxon>Actinopterygii</taxon>
        <taxon>Neopterygii</taxon>
        <taxon>Teleostei</taxon>
        <taxon>Ostariophysi</taxon>
        <taxon>Cypriniformes</taxon>
        <taxon>Cyprinidae</taxon>
        <taxon>Labeoninae</taxon>
        <taxon>Labeonini</taxon>
        <taxon>Cirrhinus</taxon>
    </lineage>
</organism>
<feature type="non-terminal residue" evidence="2">
    <location>
        <position position="349"/>
    </location>
</feature>
<evidence type="ECO:0000313" key="2">
    <source>
        <dbReference type="EMBL" id="KAL0169254.1"/>
    </source>
</evidence>
<evidence type="ECO:0000256" key="1">
    <source>
        <dbReference type="SAM" id="MobiDB-lite"/>
    </source>
</evidence>
<evidence type="ECO:0000313" key="3">
    <source>
        <dbReference type="Proteomes" id="UP001529510"/>
    </source>
</evidence>
<feature type="compositionally biased region" description="Pro residues" evidence="1">
    <location>
        <begin position="22"/>
        <end position="32"/>
    </location>
</feature>
<reference evidence="2 3" key="1">
    <citation type="submission" date="2024-05" db="EMBL/GenBank/DDBJ databases">
        <title>Genome sequencing and assembly of Indian major carp, Cirrhinus mrigala (Hamilton, 1822).</title>
        <authorList>
            <person name="Mohindra V."/>
            <person name="Chowdhury L.M."/>
            <person name="Lal K."/>
            <person name="Jena J.K."/>
        </authorList>
    </citation>
    <scope>NUCLEOTIDE SEQUENCE [LARGE SCALE GENOMIC DNA]</scope>
    <source>
        <strain evidence="2">CM1030</strain>
        <tissue evidence="2">Blood</tissue>
    </source>
</reference>
<keyword evidence="3" id="KW-1185">Reference proteome</keyword>
<comment type="caution">
    <text evidence="2">The sequence shown here is derived from an EMBL/GenBank/DDBJ whole genome shotgun (WGS) entry which is preliminary data.</text>
</comment>
<feature type="compositionally biased region" description="Polar residues" evidence="1">
    <location>
        <begin position="1"/>
        <end position="11"/>
    </location>
</feature>
<sequence>WVLVSCESSLTMDYADDDNSPTPDPVPSPPSPRYAELPEPTADREPKPAVTHEPSQKRATEPRIALELNPDTSDQVREPATKPVAKEITVGRGRKPCPLHCRWGYRSFFRHHLNWEEIPPNLPLPPPLINLFPASTPILLDPISPSAHPQRWARRCLEDPSTPPPASEAQTPPQSCDPAAPPWLPAPSPPAPPGSLVPPALPWSVIPLPPPRDSSFRHSSYVGLLLPSSSSFRISAYASVWRSHLLRLGPLDPRLRPGSPALRLGLHHHLLCRVALSPPWLLRRGTIMGAAWVPPSCLLPPSDPPWTLLSPPWLLHPSSPPWTLFTVLLPGVRPPPEPPLALTSCQPFA</sequence>
<name>A0ABD0P5F9_CIRMR</name>
<accession>A0ABD0P5F9</accession>
<feature type="region of interest" description="Disordered" evidence="1">
    <location>
        <begin position="150"/>
        <end position="191"/>
    </location>
</feature>